<accession>A2DZB3</accession>
<evidence type="ECO:0000313" key="2">
    <source>
        <dbReference type="Proteomes" id="UP000001542"/>
    </source>
</evidence>
<dbReference type="EMBL" id="DS113273">
    <property type="protein sequence ID" value="EAY14242.1"/>
    <property type="molecule type" value="Genomic_DNA"/>
</dbReference>
<gene>
    <name evidence="1" type="ORF">TVAG_486850</name>
</gene>
<organism evidence="1 2">
    <name type="scientific">Trichomonas vaginalis (strain ATCC PRA-98 / G3)</name>
    <dbReference type="NCBI Taxonomy" id="412133"/>
    <lineage>
        <taxon>Eukaryota</taxon>
        <taxon>Metamonada</taxon>
        <taxon>Parabasalia</taxon>
        <taxon>Trichomonadida</taxon>
        <taxon>Trichomonadidae</taxon>
        <taxon>Trichomonas</taxon>
    </lineage>
</organism>
<dbReference type="VEuPathDB" id="TrichDB:TVAG_486850"/>
<protein>
    <submittedName>
        <fullName evidence="1">Uncharacterized protein</fullName>
    </submittedName>
</protein>
<dbReference type="KEGG" id="tva:4772230"/>
<dbReference type="AlphaFoldDB" id="A2DZB3"/>
<reference evidence="1" key="1">
    <citation type="submission" date="2006-10" db="EMBL/GenBank/DDBJ databases">
        <authorList>
            <person name="Amadeo P."/>
            <person name="Zhao Q."/>
            <person name="Wortman J."/>
            <person name="Fraser-Liggett C."/>
            <person name="Carlton J."/>
        </authorList>
    </citation>
    <scope>NUCLEOTIDE SEQUENCE</scope>
    <source>
        <strain evidence="1">G3</strain>
    </source>
</reference>
<evidence type="ECO:0000313" key="1">
    <source>
        <dbReference type="EMBL" id="EAY14242.1"/>
    </source>
</evidence>
<sequence>MNQDNQVGVPLPEISYTDMQIFEKLFLAHRASKQFMEDLKFKLSLQNDFKQFKEYYEKAFKIINNHNKKEKALEKLLKKQEHDPETYKYWVFTKEIETYKNSPEKPECPVVLISPQFTYFIQKIFSKPLMKKLSNFTKFSTDEINIIRINIFNDAIRHLNLLPSFMKDYFNDQNVVNKLIDLITEYPELYGLQPNNQENIRKIAEHVFSDLNKIFPQGNTFLNPVPFVDTTTITQRATNQERSEFDKTVIAIFDILPFFPHYSDEQTYIKGIQPKVPRFNLINIINDIACTTNDPFSAKESDVCERIKNSTKILNTLGDQYNIDAISNLYNDIESELNTNTQILINAQKYVKQITERILIPREKSNDNNQKYLEFVSKKNHLLIYDQAFSLFIQRQNIQEKFGTGNIDKSEVSSLNSLIFDVFNANLTAIEKVTQFKFIVQDIISKTNEDTIRGAMKYILFTSNPPKMVSNILFIKEKKIDDGRIVESFSEALRELGESNLLANLKQLFPN</sequence>
<keyword evidence="2" id="KW-1185">Reference proteome</keyword>
<dbReference type="VEuPathDB" id="TrichDB:TVAGG3_1017340"/>
<reference evidence="1" key="2">
    <citation type="journal article" date="2007" name="Science">
        <title>Draft genome sequence of the sexually transmitted pathogen Trichomonas vaginalis.</title>
        <authorList>
            <person name="Carlton J.M."/>
            <person name="Hirt R.P."/>
            <person name="Silva J.C."/>
            <person name="Delcher A.L."/>
            <person name="Schatz M."/>
            <person name="Zhao Q."/>
            <person name="Wortman J.R."/>
            <person name="Bidwell S.L."/>
            <person name="Alsmark U.C.M."/>
            <person name="Besteiro S."/>
            <person name="Sicheritz-Ponten T."/>
            <person name="Noel C.J."/>
            <person name="Dacks J.B."/>
            <person name="Foster P.G."/>
            <person name="Simillion C."/>
            <person name="Van de Peer Y."/>
            <person name="Miranda-Saavedra D."/>
            <person name="Barton G.J."/>
            <person name="Westrop G.D."/>
            <person name="Mueller S."/>
            <person name="Dessi D."/>
            <person name="Fiori P.L."/>
            <person name="Ren Q."/>
            <person name="Paulsen I."/>
            <person name="Zhang H."/>
            <person name="Bastida-Corcuera F.D."/>
            <person name="Simoes-Barbosa A."/>
            <person name="Brown M.T."/>
            <person name="Hayes R.D."/>
            <person name="Mukherjee M."/>
            <person name="Okumura C.Y."/>
            <person name="Schneider R."/>
            <person name="Smith A.J."/>
            <person name="Vanacova S."/>
            <person name="Villalvazo M."/>
            <person name="Haas B.J."/>
            <person name="Pertea M."/>
            <person name="Feldblyum T.V."/>
            <person name="Utterback T.R."/>
            <person name="Shu C.L."/>
            <person name="Osoegawa K."/>
            <person name="de Jong P.J."/>
            <person name="Hrdy I."/>
            <person name="Horvathova L."/>
            <person name="Zubacova Z."/>
            <person name="Dolezal P."/>
            <person name="Malik S.B."/>
            <person name="Logsdon J.M. Jr."/>
            <person name="Henze K."/>
            <person name="Gupta A."/>
            <person name="Wang C.C."/>
            <person name="Dunne R.L."/>
            <person name="Upcroft J.A."/>
            <person name="Upcroft P."/>
            <person name="White O."/>
            <person name="Salzberg S.L."/>
            <person name="Tang P."/>
            <person name="Chiu C.-H."/>
            <person name="Lee Y.-S."/>
            <person name="Embley T.M."/>
            <person name="Coombs G.H."/>
            <person name="Mottram J.C."/>
            <person name="Tachezy J."/>
            <person name="Fraser-Liggett C.M."/>
            <person name="Johnson P.J."/>
        </authorList>
    </citation>
    <scope>NUCLEOTIDE SEQUENCE [LARGE SCALE GENOMIC DNA]</scope>
    <source>
        <strain evidence="1">G3</strain>
    </source>
</reference>
<dbReference type="Proteomes" id="UP000001542">
    <property type="component" value="Unassembled WGS sequence"/>
</dbReference>
<dbReference type="RefSeq" id="XP_001326465.1">
    <property type="nucleotide sequence ID" value="XM_001326430.1"/>
</dbReference>
<proteinExistence type="predicted"/>
<name>A2DZB3_TRIV3</name>
<dbReference type="SMR" id="A2DZB3"/>
<dbReference type="InParanoid" id="A2DZB3"/>